<reference evidence="4 5" key="2">
    <citation type="submission" date="2019-01" db="EMBL/GenBank/DDBJ databases">
        <title>The decoding of complex shrimp genome reveals the adaptation for benthos swimmer, frequently molting mechanism and breeding impact on genome.</title>
        <authorList>
            <person name="Sun Y."/>
            <person name="Gao Y."/>
            <person name="Yu Y."/>
        </authorList>
    </citation>
    <scope>NUCLEOTIDE SEQUENCE [LARGE SCALE GENOMIC DNA]</scope>
    <source>
        <tissue evidence="4">Muscle</tissue>
    </source>
</reference>
<feature type="compositionally biased region" description="Polar residues" evidence="1">
    <location>
        <begin position="566"/>
        <end position="576"/>
    </location>
</feature>
<feature type="compositionally biased region" description="Basic and acidic residues" evidence="1">
    <location>
        <begin position="217"/>
        <end position="232"/>
    </location>
</feature>
<keyword evidence="5" id="KW-1185">Reference proteome</keyword>
<proteinExistence type="predicted"/>
<feature type="compositionally biased region" description="Basic and acidic residues" evidence="1">
    <location>
        <begin position="546"/>
        <end position="556"/>
    </location>
</feature>
<reference evidence="4 5" key="1">
    <citation type="submission" date="2018-04" db="EMBL/GenBank/DDBJ databases">
        <authorList>
            <person name="Zhang X."/>
            <person name="Yuan J."/>
            <person name="Li F."/>
            <person name="Xiang J."/>
        </authorList>
    </citation>
    <scope>NUCLEOTIDE SEQUENCE [LARGE SCALE GENOMIC DNA]</scope>
    <source>
        <tissue evidence="4">Muscle</tissue>
    </source>
</reference>
<dbReference type="PROSITE" id="PS50853">
    <property type="entry name" value="FN3"/>
    <property type="match status" value="1"/>
</dbReference>
<dbReference type="SMART" id="SM00060">
    <property type="entry name" value="FN3"/>
    <property type="match status" value="1"/>
</dbReference>
<dbReference type="PANTHER" id="PTHR23278:SF19">
    <property type="entry name" value="OBSCURIN"/>
    <property type="match status" value="1"/>
</dbReference>
<dbReference type="InterPro" id="IPR013783">
    <property type="entry name" value="Ig-like_fold"/>
</dbReference>
<dbReference type="Pfam" id="PF00041">
    <property type="entry name" value="fn3"/>
    <property type="match status" value="1"/>
</dbReference>
<accession>A0A423U9N0</accession>
<evidence type="ECO:0000313" key="5">
    <source>
        <dbReference type="Proteomes" id="UP000283509"/>
    </source>
</evidence>
<dbReference type="Proteomes" id="UP000283509">
    <property type="component" value="Unassembled WGS sequence"/>
</dbReference>
<keyword evidence="2" id="KW-0472">Membrane</keyword>
<dbReference type="PANTHER" id="PTHR23278">
    <property type="entry name" value="SIDESTEP PROTEIN"/>
    <property type="match status" value="1"/>
</dbReference>
<evidence type="ECO:0000256" key="1">
    <source>
        <dbReference type="SAM" id="MobiDB-lite"/>
    </source>
</evidence>
<gene>
    <name evidence="4" type="ORF">C7M84_014826</name>
</gene>
<comment type="caution">
    <text evidence="4">The sequence shown here is derived from an EMBL/GenBank/DDBJ whole genome shotgun (WGS) entry which is preliminary data.</text>
</comment>
<feature type="region of interest" description="Disordered" evidence="1">
    <location>
        <begin position="470"/>
        <end position="585"/>
    </location>
</feature>
<feature type="compositionally biased region" description="Polar residues" evidence="1">
    <location>
        <begin position="449"/>
        <end position="463"/>
    </location>
</feature>
<organism evidence="4 5">
    <name type="scientific">Penaeus vannamei</name>
    <name type="common">Whiteleg shrimp</name>
    <name type="synonym">Litopenaeus vannamei</name>
    <dbReference type="NCBI Taxonomy" id="6689"/>
    <lineage>
        <taxon>Eukaryota</taxon>
        <taxon>Metazoa</taxon>
        <taxon>Ecdysozoa</taxon>
        <taxon>Arthropoda</taxon>
        <taxon>Crustacea</taxon>
        <taxon>Multicrustacea</taxon>
        <taxon>Malacostraca</taxon>
        <taxon>Eumalacostraca</taxon>
        <taxon>Eucarida</taxon>
        <taxon>Decapoda</taxon>
        <taxon>Dendrobranchiata</taxon>
        <taxon>Penaeoidea</taxon>
        <taxon>Penaeidae</taxon>
        <taxon>Penaeus</taxon>
    </lineage>
</organism>
<keyword evidence="2" id="KW-1133">Transmembrane helix</keyword>
<dbReference type="AlphaFoldDB" id="A0A423U9N0"/>
<dbReference type="OrthoDB" id="10335159at2759"/>
<evidence type="ECO:0000259" key="3">
    <source>
        <dbReference type="PROSITE" id="PS50853"/>
    </source>
</evidence>
<evidence type="ECO:0000313" key="4">
    <source>
        <dbReference type="EMBL" id="ROT85407.1"/>
    </source>
</evidence>
<sequence>MVTGNMAPGYGAGERFGVVGTESRVNYTPMNELDYGTLLCWANNSIGIQSQPCVFHIVAAGKPDPPHNCRVFDVTISSLQVTCLAGDDGGLTQNFLLQVYQIGSSSPVVEVTRPSPSFSVANLRPANAYKIIIAAINDKGASQVTELKAYTVKVPETQEETSAEPTRDRGRGTSVPLAVMVGGGLAAVPVVVVAAVLIWLRVCRRAGGNGGSEDGSSEGRDRRPSTHSKDGGSTDLASEVTQADERNPDIISHTPDPTECVEKCGDIATISTTSSFYLPNGGPKYPSAAATAPVASSVAAVVTPAPATGGVMEYPQIVCSESSLSHVPVHSHAHTAGHTVIIPRAHTAAHAHSPPCGTNVVTSQVPYFPEGQQTQVMDVPLPPPLSYNQGYQPSEHDYQPASSQCYSTLERKRHQQGCPQQGFQHTTGFQAEALHYDASQQPAFPHLYQTPSGSYSQTPHGSQYSLSQYQGALVPGGHPPMDSPSQSHQGTLRRGSSKKGPKAEPPLASVAAPPMASVHHHRQCDIHGPQGGLGGESSGTLRRSRREGEGRTDPRSSVDGVELSGEKSSAPTPSASRKNKRESAV</sequence>
<feature type="region of interest" description="Disordered" evidence="1">
    <location>
        <begin position="444"/>
        <end position="463"/>
    </location>
</feature>
<feature type="domain" description="Fibronectin type-III" evidence="3">
    <location>
        <begin position="65"/>
        <end position="157"/>
    </location>
</feature>
<dbReference type="CDD" id="cd00063">
    <property type="entry name" value="FN3"/>
    <property type="match status" value="1"/>
</dbReference>
<name>A0A423U9N0_PENVA</name>
<dbReference type="InterPro" id="IPR036116">
    <property type="entry name" value="FN3_sf"/>
</dbReference>
<dbReference type="InterPro" id="IPR003961">
    <property type="entry name" value="FN3_dom"/>
</dbReference>
<keyword evidence="2" id="KW-0812">Transmembrane</keyword>
<dbReference type="EMBL" id="QCYY01000285">
    <property type="protein sequence ID" value="ROT85407.1"/>
    <property type="molecule type" value="Genomic_DNA"/>
</dbReference>
<feature type="region of interest" description="Disordered" evidence="1">
    <location>
        <begin position="208"/>
        <end position="258"/>
    </location>
</feature>
<evidence type="ECO:0000256" key="2">
    <source>
        <dbReference type="SAM" id="Phobius"/>
    </source>
</evidence>
<feature type="transmembrane region" description="Helical" evidence="2">
    <location>
        <begin position="177"/>
        <end position="200"/>
    </location>
</feature>
<dbReference type="Gene3D" id="2.60.40.10">
    <property type="entry name" value="Immunoglobulins"/>
    <property type="match status" value="1"/>
</dbReference>
<protein>
    <submittedName>
        <fullName evidence="4">Nephrin</fullName>
    </submittedName>
</protein>
<dbReference type="SUPFAM" id="SSF49265">
    <property type="entry name" value="Fibronectin type III"/>
    <property type="match status" value="1"/>
</dbReference>